<evidence type="ECO:0000256" key="1">
    <source>
        <dbReference type="SAM" id="Phobius"/>
    </source>
</evidence>
<keyword evidence="1" id="KW-0812">Transmembrane</keyword>
<feature type="transmembrane region" description="Helical" evidence="1">
    <location>
        <begin position="6"/>
        <end position="24"/>
    </location>
</feature>
<keyword evidence="1" id="KW-1133">Transmembrane helix</keyword>
<protein>
    <submittedName>
        <fullName evidence="2">Uncharacterized protein</fullName>
    </submittedName>
</protein>
<dbReference type="AlphaFoldDB" id="A0A5N7B060"/>
<dbReference type="Proteomes" id="UP000326198">
    <property type="component" value="Unassembled WGS sequence"/>
</dbReference>
<sequence length="51" mass="5558">MELPILAVYIGGFITLVITKSSLVDYDRGMCMVIVELGYGSVSVILSHKKP</sequence>
<gene>
    <name evidence="2" type="ORF">BDV26DRAFT_268737</name>
</gene>
<proteinExistence type="predicted"/>
<accession>A0A5N7B060</accession>
<keyword evidence="3" id="KW-1185">Reference proteome</keyword>
<organism evidence="2 3">
    <name type="scientific">Aspergillus bertholletiae</name>
    <dbReference type="NCBI Taxonomy" id="1226010"/>
    <lineage>
        <taxon>Eukaryota</taxon>
        <taxon>Fungi</taxon>
        <taxon>Dikarya</taxon>
        <taxon>Ascomycota</taxon>
        <taxon>Pezizomycotina</taxon>
        <taxon>Eurotiomycetes</taxon>
        <taxon>Eurotiomycetidae</taxon>
        <taxon>Eurotiales</taxon>
        <taxon>Aspergillaceae</taxon>
        <taxon>Aspergillus</taxon>
        <taxon>Aspergillus subgen. Circumdati</taxon>
    </lineage>
</organism>
<name>A0A5N7B060_9EURO</name>
<keyword evidence="1" id="KW-0472">Membrane</keyword>
<dbReference type="EMBL" id="ML736270">
    <property type="protein sequence ID" value="KAE8374996.1"/>
    <property type="molecule type" value="Genomic_DNA"/>
</dbReference>
<evidence type="ECO:0000313" key="2">
    <source>
        <dbReference type="EMBL" id="KAE8374996.1"/>
    </source>
</evidence>
<reference evidence="2 3" key="1">
    <citation type="submission" date="2019-04" db="EMBL/GenBank/DDBJ databases">
        <title>Friends and foes A comparative genomics studyof 23 Aspergillus species from section Flavi.</title>
        <authorList>
            <consortium name="DOE Joint Genome Institute"/>
            <person name="Kjaerbolling I."/>
            <person name="Vesth T."/>
            <person name="Frisvad J.C."/>
            <person name="Nybo J.L."/>
            <person name="Theobald S."/>
            <person name="Kildgaard S."/>
            <person name="Isbrandt T."/>
            <person name="Kuo A."/>
            <person name="Sato A."/>
            <person name="Lyhne E.K."/>
            <person name="Kogle M.E."/>
            <person name="Wiebenga A."/>
            <person name="Kun R.S."/>
            <person name="Lubbers R.J."/>
            <person name="Makela M.R."/>
            <person name="Barry K."/>
            <person name="Chovatia M."/>
            <person name="Clum A."/>
            <person name="Daum C."/>
            <person name="Haridas S."/>
            <person name="He G."/>
            <person name="LaButti K."/>
            <person name="Lipzen A."/>
            <person name="Mondo S."/>
            <person name="Riley R."/>
            <person name="Salamov A."/>
            <person name="Simmons B.A."/>
            <person name="Magnuson J.K."/>
            <person name="Henrissat B."/>
            <person name="Mortensen U.H."/>
            <person name="Larsen T.O."/>
            <person name="Devries R.P."/>
            <person name="Grigoriev I.V."/>
            <person name="Machida M."/>
            <person name="Baker S.E."/>
            <person name="Andersen M.R."/>
        </authorList>
    </citation>
    <scope>NUCLEOTIDE SEQUENCE [LARGE SCALE GENOMIC DNA]</scope>
    <source>
        <strain evidence="2 3">IBT 29228</strain>
    </source>
</reference>
<evidence type="ECO:0000313" key="3">
    <source>
        <dbReference type="Proteomes" id="UP000326198"/>
    </source>
</evidence>